<protein>
    <submittedName>
        <fullName evidence="5">DNA-binding HxlR family transcriptional regulator</fullName>
    </submittedName>
</protein>
<dbReference type="PANTHER" id="PTHR33204">
    <property type="entry name" value="TRANSCRIPTIONAL REGULATOR, MARR FAMILY"/>
    <property type="match status" value="1"/>
</dbReference>
<keyword evidence="1" id="KW-0805">Transcription regulation</keyword>
<dbReference type="Pfam" id="PF01638">
    <property type="entry name" value="HxlR"/>
    <property type="match status" value="1"/>
</dbReference>
<evidence type="ECO:0000259" key="4">
    <source>
        <dbReference type="PROSITE" id="PS51118"/>
    </source>
</evidence>
<dbReference type="InterPro" id="IPR011991">
    <property type="entry name" value="ArsR-like_HTH"/>
</dbReference>
<dbReference type="PROSITE" id="PS51118">
    <property type="entry name" value="HTH_HXLR"/>
    <property type="match status" value="1"/>
</dbReference>
<dbReference type="EMBL" id="JAUSQZ010000001">
    <property type="protein sequence ID" value="MDP9829577.1"/>
    <property type="molecule type" value="Genomic_DNA"/>
</dbReference>
<dbReference type="SUPFAM" id="SSF46785">
    <property type="entry name" value="Winged helix' DNA-binding domain"/>
    <property type="match status" value="1"/>
</dbReference>
<dbReference type="PANTHER" id="PTHR33204:SF37">
    <property type="entry name" value="HTH-TYPE TRANSCRIPTIONAL REGULATOR YODB"/>
    <property type="match status" value="1"/>
</dbReference>
<reference evidence="5 6" key="1">
    <citation type="submission" date="2023-07" db="EMBL/GenBank/DDBJ databases">
        <title>Sequencing the genomes of 1000 actinobacteria strains.</title>
        <authorList>
            <person name="Klenk H.-P."/>
        </authorList>
    </citation>
    <scope>NUCLEOTIDE SEQUENCE [LARGE SCALE GENOMIC DNA]</scope>
    <source>
        <strain evidence="5 6">DSM 44388</strain>
    </source>
</reference>
<dbReference type="GO" id="GO:0003677">
    <property type="term" value="F:DNA binding"/>
    <property type="evidence" value="ECO:0007669"/>
    <property type="project" value="UniProtKB-KW"/>
</dbReference>
<dbReference type="Proteomes" id="UP001235712">
    <property type="component" value="Unassembled WGS sequence"/>
</dbReference>
<keyword evidence="2 5" id="KW-0238">DNA-binding</keyword>
<keyword evidence="6" id="KW-1185">Reference proteome</keyword>
<dbReference type="CDD" id="cd00090">
    <property type="entry name" value="HTH_ARSR"/>
    <property type="match status" value="1"/>
</dbReference>
<accession>A0ABT9PAP6</accession>
<evidence type="ECO:0000256" key="2">
    <source>
        <dbReference type="ARBA" id="ARBA00023125"/>
    </source>
</evidence>
<keyword evidence="3" id="KW-0804">Transcription</keyword>
<sequence>MAENPTPNISRVFEPCEVTPVIDMVFSRWTTPILRALHRDGPLRFNEMREGLSSITPKVLTQRLRQLERDGLISRTQYGEVPPRVEYDITELGVSLGPAFDFLGAWAGQNMEQVAQARGRYDESGRPRPA</sequence>
<gene>
    <name evidence="5" type="ORF">J2S57_005326</name>
</gene>
<organism evidence="5 6">
    <name type="scientific">Kineosporia succinea</name>
    <dbReference type="NCBI Taxonomy" id="84632"/>
    <lineage>
        <taxon>Bacteria</taxon>
        <taxon>Bacillati</taxon>
        <taxon>Actinomycetota</taxon>
        <taxon>Actinomycetes</taxon>
        <taxon>Kineosporiales</taxon>
        <taxon>Kineosporiaceae</taxon>
        <taxon>Kineosporia</taxon>
    </lineage>
</organism>
<evidence type="ECO:0000256" key="1">
    <source>
        <dbReference type="ARBA" id="ARBA00023015"/>
    </source>
</evidence>
<dbReference type="Gene3D" id="1.10.10.10">
    <property type="entry name" value="Winged helix-like DNA-binding domain superfamily/Winged helix DNA-binding domain"/>
    <property type="match status" value="1"/>
</dbReference>
<evidence type="ECO:0000313" key="6">
    <source>
        <dbReference type="Proteomes" id="UP001235712"/>
    </source>
</evidence>
<name>A0ABT9PAP6_9ACTN</name>
<dbReference type="InterPro" id="IPR036390">
    <property type="entry name" value="WH_DNA-bd_sf"/>
</dbReference>
<proteinExistence type="predicted"/>
<dbReference type="InterPro" id="IPR036388">
    <property type="entry name" value="WH-like_DNA-bd_sf"/>
</dbReference>
<comment type="caution">
    <text evidence="5">The sequence shown here is derived from an EMBL/GenBank/DDBJ whole genome shotgun (WGS) entry which is preliminary data.</text>
</comment>
<dbReference type="InterPro" id="IPR002577">
    <property type="entry name" value="HTH_HxlR"/>
</dbReference>
<feature type="domain" description="HTH hxlR-type" evidence="4">
    <location>
        <begin position="16"/>
        <end position="115"/>
    </location>
</feature>
<evidence type="ECO:0000313" key="5">
    <source>
        <dbReference type="EMBL" id="MDP9829577.1"/>
    </source>
</evidence>
<evidence type="ECO:0000256" key="3">
    <source>
        <dbReference type="ARBA" id="ARBA00023163"/>
    </source>
</evidence>